<organism evidence="2 3">
    <name type="scientific">Prorocentrum cordatum</name>
    <dbReference type="NCBI Taxonomy" id="2364126"/>
    <lineage>
        <taxon>Eukaryota</taxon>
        <taxon>Sar</taxon>
        <taxon>Alveolata</taxon>
        <taxon>Dinophyceae</taxon>
        <taxon>Prorocentrales</taxon>
        <taxon>Prorocentraceae</taxon>
        <taxon>Prorocentrum</taxon>
    </lineage>
</organism>
<comment type="caution">
    <text evidence="2">The sequence shown here is derived from an EMBL/GenBank/DDBJ whole genome shotgun (WGS) entry which is preliminary data.</text>
</comment>
<dbReference type="EMBL" id="CAUYUJ010019604">
    <property type="protein sequence ID" value="CAK0892369.1"/>
    <property type="molecule type" value="Genomic_DNA"/>
</dbReference>
<proteinExistence type="predicted"/>
<sequence length="1024" mass="111709">MSSRDRGQTQMEADLMDLEAFGPPTPSKGGSGLSATPRKGKQYGPCMVCGLLKPDMPSNSKFCWDDKRTFDAMMKQAKDQDKKNGNTEGQDRLNKMKDEAGDPPSDFSNAVVDFATQSPATGRGVKRTAVDMMQLLSKYSAKTQLRQETKKVKMHKARWMKLATEQFMFPAHIAEAEWTKAKNETPLKLQDNQGPEGELRLPMPVEEAIVAANISEHERSMVLESKKRRVTGEQQVEEGRSSLVEGHASFNDSMFDNVGGGAFAHGGGFISGSGCGSFSGFSDGASTSSAGMVVINASADKKPTQKQEKAWDEINRLKLQDFIKEKSKDGVTKITQVFLSSEKAYNDTAQRIFGDGAVENQLRYVDVMLNRMDFLRFIFVHPGNENEESFGLMGVLDGAGKTSLQAAVKALAVVDAALEATPDPDPNTLKIVPAADVLNKIKLAQQALASTSTTGQCKSLFTKAGWDNTNAKFGDGSGFTQMEFHRFARSVREVRYQLETTLKAHDDPGVGKLGEAVDAVDEVMKTKTYTGAKIENITAIMNSDGMQEIVKQPFVQSALKSMGWTSADADDGAVKLGGPTSPLFESGIVQFKELLKLSFCSRLSKFRLLSLIAAKKDLGAAMPITNPEDLPVFYRFNEFDMMAKYATTEDQGHAVKKAVTDATALIAKLTKVCCAGISECLNNVSGFDKKQEKEREALRKQADAEALKKSKEEEKRASAAAKKKAQERQNIKQAEVALLNQVHEVIEDIRKYDTAADVKDALTTKSIDTNVGIPYIVMKHDCMSKIVQERSVKAAVGVFKIQYPSSVQASKDGRGQTPFTNEQKDHIRKAMLETGPGATIKYKSTGANDPNTLAVKAVESVSLFACSSGASYTGLEKHGLATMRYTIAGQREYAVLSWTDLLAYATKVGTEMKDSSTIEEFTQGIVNSLNSKESLDVYKEAGGKIYRGIAGPESTSFLPMGCIIVERTLGDSNVIGFRTGSLYSSTAPMESFKSYAECYKNVHGVENPVSKFWSMLQGMIEPSA</sequence>
<protein>
    <submittedName>
        <fullName evidence="2">Uncharacterized protein</fullName>
    </submittedName>
</protein>
<feature type="region of interest" description="Disordered" evidence="1">
    <location>
        <begin position="76"/>
        <end position="107"/>
    </location>
</feature>
<name>A0ABN9WZI3_9DINO</name>
<dbReference type="Proteomes" id="UP001189429">
    <property type="component" value="Unassembled WGS sequence"/>
</dbReference>
<keyword evidence="3" id="KW-1185">Reference proteome</keyword>
<evidence type="ECO:0000313" key="2">
    <source>
        <dbReference type="EMBL" id="CAK0892369.1"/>
    </source>
</evidence>
<reference evidence="2" key="1">
    <citation type="submission" date="2023-10" db="EMBL/GenBank/DDBJ databases">
        <authorList>
            <person name="Chen Y."/>
            <person name="Shah S."/>
            <person name="Dougan E. K."/>
            <person name="Thang M."/>
            <person name="Chan C."/>
        </authorList>
    </citation>
    <scope>NUCLEOTIDE SEQUENCE [LARGE SCALE GENOMIC DNA]</scope>
</reference>
<feature type="region of interest" description="Disordered" evidence="1">
    <location>
        <begin position="1"/>
        <end position="39"/>
    </location>
</feature>
<accession>A0ABN9WZI3</accession>
<feature type="region of interest" description="Disordered" evidence="1">
    <location>
        <begin position="698"/>
        <end position="726"/>
    </location>
</feature>
<evidence type="ECO:0000256" key="1">
    <source>
        <dbReference type="SAM" id="MobiDB-lite"/>
    </source>
</evidence>
<feature type="compositionally biased region" description="Basic and acidic residues" evidence="1">
    <location>
        <begin position="698"/>
        <end position="717"/>
    </location>
</feature>
<feature type="compositionally biased region" description="Basic and acidic residues" evidence="1">
    <location>
        <begin position="76"/>
        <end position="100"/>
    </location>
</feature>
<gene>
    <name evidence="2" type="ORF">PCOR1329_LOCUS72053</name>
</gene>
<evidence type="ECO:0000313" key="3">
    <source>
        <dbReference type="Proteomes" id="UP001189429"/>
    </source>
</evidence>